<evidence type="ECO:0000256" key="1">
    <source>
        <dbReference type="SAM" id="MobiDB-lite"/>
    </source>
</evidence>
<dbReference type="Pfam" id="PF10948">
    <property type="entry name" value="DUF2635"/>
    <property type="match status" value="1"/>
</dbReference>
<dbReference type="RefSeq" id="WP_150782496.1">
    <property type="nucleotide sequence ID" value="NZ_CABVIH010000040.1"/>
</dbReference>
<dbReference type="OrthoDB" id="8689507at2"/>
<sequence length="88" mass="9228">MTTIKLKPAPGCRVRYPDNPTLLLSEDGDQVTLTSAWRRLIKAGDVLEVEPPPPPDGGATLAPSGTDATISPPASNPRAIKRTDPGAE</sequence>
<dbReference type="EMBL" id="CABVIH010000040">
    <property type="protein sequence ID" value="VVP57131.1"/>
    <property type="molecule type" value="Genomic_DNA"/>
</dbReference>
<evidence type="ECO:0000313" key="3">
    <source>
        <dbReference type="Proteomes" id="UP000375525"/>
    </source>
</evidence>
<reference evidence="2 3" key="1">
    <citation type="submission" date="2019-09" db="EMBL/GenBank/DDBJ databases">
        <authorList>
            <person name="Chandra G."/>
            <person name="Truman W A."/>
        </authorList>
    </citation>
    <scope>NUCLEOTIDE SEQUENCE [LARGE SCALE GENOMIC DNA]</scope>
    <source>
        <strain evidence="2">PS880</strain>
    </source>
</reference>
<organism evidence="2 3">
    <name type="scientific">Pseudomonas fluorescens</name>
    <dbReference type="NCBI Taxonomy" id="294"/>
    <lineage>
        <taxon>Bacteria</taxon>
        <taxon>Pseudomonadati</taxon>
        <taxon>Pseudomonadota</taxon>
        <taxon>Gammaproteobacteria</taxon>
        <taxon>Pseudomonadales</taxon>
        <taxon>Pseudomonadaceae</taxon>
        <taxon>Pseudomonas</taxon>
    </lineage>
</organism>
<evidence type="ECO:0000313" key="2">
    <source>
        <dbReference type="EMBL" id="VVP57131.1"/>
    </source>
</evidence>
<accession>A0A5E7Q5G3</accession>
<proteinExistence type="predicted"/>
<dbReference type="InterPro" id="IPR024400">
    <property type="entry name" value="DUF2635"/>
</dbReference>
<feature type="region of interest" description="Disordered" evidence="1">
    <location>
        <begin position="47"/>
        <end position="88"/>
    </location>
</feature>
<dbReference type="Proteomes" id="UP000375525">
    <property type="component" value="Unassembled WGS sequence"/>
</dbReference>
<gene>
    <name evidence="2" type="ORF">PS880_05784</name>
</gene>
<dbReference type="AlphaFoldDB" id="A0A5E7Q5G3"/>
<name>A0A5E7Q5G3_PSEFL</name>
<evidence type="ECO:0008006" key="4">
    <source>
        <dbReference type="Google" id="ProtNLM"/>
    </source>
</evidence>
<protein>
    <recommendedName>
        <fullName evidence="4">DUF2635 domain-containing protein</fullName>
    </recommendedName>
</protein>